<dbReference type="InterPro" id="IPR007300">
    <property type="entry name" value="CidB/LrgB"/>
</dbReference>
<feature type="transmembrane region" description="Helical" evidence="5">
    <location>
        <begin position="99"/>
        <end position="122"/>
    </location>
</feature>
<dbReference type="EMBL" id="RSED01000001">
    <property type="protein sequence ID" value="RRS06115.1"/>
    <property type="molecule type" value="Genomic_DNA"/>
</dbReference>
<evidence type="ECO:0000256" key="3">
    <source>
        <dbReference type="ARBA" id="ARBA00022989"/>
    </source>
</evidence>
<dbReference type="RefSeq" id="WP_125241258.1">
    <property type="nucleotide sequence ID" value="NZ_RSED01000001.1"/>
</dbReference>
<gene>
    <name evidence="6" type="ORF">EIP75_00475</name>
</gene>
<feature type="transmembrane region" description="Helical" evidence="5">
    <location>
        <begin position="6"/>
        <end position="26"/>
    </location>
</feature>
<dbReference type="GO" id="GO:0016020">
    <property type="term" value="C:membrane"/>
    <property type="evidence" value="ECO:0007669"/>
    <property type="project" value="UniProtKB-SubCell"/>
</dbReference>
<dbReference type="PANTHER" id="PTHR30249">
    <property type="entry name" value="PUTATIVE SEROTONIN TRANSPORTER"/>
    <property type="match status" value="1"/>
</dbReference>
<feature type="transmembrane region" description="Helical" evidence="5">
    <location>
        <begin position="155"/>
        <end position="177"/>
    </location>
</feature>
<proteinExistence type="predicted"/>
<feature type="transmembrane region" description="Helical" evidence="5">
    <location>
        <begin position="70"/>
        <end position="87"/>
    </location>
</feature>
<organism evidence="6 7">
    <name type="scientific">Aquabacterium soli</name>
    <dbReference type="NCBI Taxonomy" id="2493092"/>
    <lineage>
        <taxon>Bacteria</taxon>
        <taxon>Pseudomonadati</taxon>
        <taxon>Pseudomonadota</taxon>
        <taxon>Betaproteobacteria</taxon>
        <taxon>Burkholderiales</taxon>
        <taxon>Aquabacterium</taxon>
    </lineage>
</organism>
<keyword evidence="2 5" id="KW-0812">Transmembrane</keyword>
<evidence type="ECO:0000313" key="6">
    <source>
        <dbReference type="EMBL" id="RRS06115.1"/>
    </source>
</evidence>
<comment type="caution">
    <text evidence="6">The sequence shown here is derived from an EMBL/GenBank/DDBJ whole genome shotgun (WGS) entry which is preliminary data.</text>
</comment>
<dbReference type="PANTHER" id="PTHR30249:SF16">
    <property type="entry name" value="INNER MEMBRANE PROTEIN"/>
    <property type="match status" value="1"/>
</dbReference>
<evidence type="ECO:0000256" key="2">
    <source>
        <dbReference type="ARBA" id="ARBA00022692"/>
    </source>
</evidence>
<dbReference type="AlphaFoldDB" id="A0A3R8T7W9"/>
<feature type="transmembrane region" description="Helical" evidence="5">
    <location>
        <begin position="38"/>
        <end position="64"/>
    </location>
</feature>
<feature type="transmembrane region" description="Helical" evidence="5">
    <location>
        <begin position="211"/>
        <end position="232"/>
    </location>
</feature>
<dbReference type="Proteomes" id="UP000269265">
    <property type="component" value="Unassembled WGS sequence"/>
</dbReference>
<comment type="subcellular location">
    <subcellularLocation>
        <location evidence="1">Membrane</location>
        <topology evidence="1">Multi-pass membrane protein</topology>
    </subcellularLocation>
</comment>
<keyword evidence="3 5" id="KW-1133">Transmembrane helix</keyword>
<protein>
    <submittedName>
        <fullName evidence="6">LrgB family protein</fullName>
    </submittedName>
</protein>
<evidence type="ECO:0000256" key="1">
    <source>
        <dbReference type="ARBA" id="ARBA00004141"/>
    </source>
</evidence>
<reference evidence="6 7" key="1">
    <citation type="submission" date="2018-12" db="EMBL/GenBank/DDBJ databases">
        <title>The whole draft genome of Aquabacterium sp. SJQ9.</title>
        <authorList>
            <person name="Sun L."/>
            <person name="Gao X."/>
            <person name="Chen W."/>
            <person name="Huang K."/>
        </authorList>
    </citation>
    <scope>NUCLEOTIDE SEQUENCE [LARGE SCALE GENOMIC DNA]</scope>
    <source>
        <strain evidence="6 7">SJQ9</strain>
    </source>
</reference>
<sequence>MSRPDLVATPWWVGLAWLLTTVLLYVGSKRLFLRHPRIWLSPIVVTPLVLLALVLITGTTYAAYWSQSRWLTWLLGPATVAFALPIYQQRRVIARYPLTLLAGVFTGVVVGVGSSWLLSLWLDLPREMMLTLLPRSVSTPFAMPAAQVLGGQPELAVLAVLVTGVFGMLVGQAWLWWAGIRHPVSEGAAFGAGAHGVGTAKAWQMGPQQGAIASLVMIFSGIVLVLLTPLLARWLT</sequence>
<dbReference type="OrthoDB" id="9811701at2"/>
<accession>A0A3R8T7W9</accession>
<dbReference type="Pfam" id="PF04172">
    <property type="entry name" value="LrgB"/>
    <property type="match status" value="1"/>
</dbReference>
<evidence type="ECO:0000256" key="4">
    <source>
        <dbReference type="ARBA" id="ARBA00023136"/>
    </source>
</evidence>
<keyword evidence="4 5" id="KW-0472">Membrane</keyword>
<keyword evidence="7" id="KW-1185">Reference proteome</keyword>
<evidence type="ECO:0000256" key="5">
    <source>
        <dbReference type="SAM" id="Phobius"/>
    </source>
</evidence>
<name>A0A3R8T7W9_9BURK</name>
<evidence type="ECO:0000313" key="7">
    <source>
        <dbReference type="Proteomes" id="UP000269265"/>
    </source>
</evidence>